<dbReference type="Pfam" id="PF16962">
    <property type="entry name" value="ABC_export"/>
    <property type="match status" value="1"/>
</dbReference>
<keyword evidence="1" id="KW-0812">Transmembrane</keyword>
<name>A0A517ZX63_9PLAN</name>
<organism evidence="2 3">
    <name type="scientific">Symmachiella dynata</name>
    <dbReference type="NCBI Taxonomy" id="2527995"/>
    <lineage>
        <taxon>Bacteria</taxon>
        <taxon>Pseudomonadati</taxon>
        <taxon>Planctomycetota</taxon>
        <taxon>Planctomycetia</taxon>
        <taxon>Planctomycetales</taxon>
        <taxon>Planctomycetaceae</taxon>
        <taxon>Symmachiella</taxon>
    </lineage>
</organism>
<gene>
    <name evidence="2" type="ORF">Mal52_55990</name>
</gene>
<feature type="transmembrane region" description="Helical" evidence="1">
    <location>
        <begin position="478"/>
        <end position="498"/>
    </location>
</feature>
<dbReference type="InterPro" id="IPR031584">
    <property type="entry name" value="Put_ABC_export"/>
</dbReference>
<evidence type="ECO:0000256" key="1">
    <source>
        <dbReference type="SAM" id="Phobius"/>
    </source>
</evidence>
<keyword evidence="1" id="KW-0472">Membrane</keyword>
<dbReference type="AlphaFoldDB" id="A0A517ZX63"/>
<evidence type="ECO:0000313" key="2">
    <source>
        <dbReference type="EMBL" id="QDU47071.1"/>
    </source>
</evidence>
<protein>
    <submittedName>
        <fullName evidence="2">Uncharacterized protein</fullName>
    </submittedName>
</protein>
<keyword evidence="3" id="KW-1185">Reference proteome</keyword>
<dbReference type="Proteomes" id="UP000319383">
    <property type="component" value="Chromosome"/>
</dbReference>
<keyword evidence="1" id="KW-1133">Transmembrane helix</keyword>
<feature type="transmembrane region" description="Helical" evidence="1">
    <location>
        <begin position="109"/>
        <end position="130"/>
    </location>
</feature>
<feature type="transmembrane region" description="Helical" evidence="1">
    <location>
        <begin position="27"/>
        <end position="50"/>
    </location>
</feature>
<feature type="transmembrane region" description="Helical" evidence="1">
    <location>
        <begin position="504"/>
        <end position="528"/>
    </location>
</feature>
<sequence length="539" mass="58884">MHPALWKLLRLRYRANLRRTLSGLKSVRGAITFCCGAMMLVLMLGSNVFVLLSTPHEPQTELLRTMVPVFLLGFTLLSLNSSAKLQAIHFWPAEVDFLFAGPFARRELLYYKIAGNVVGAVFLSLLFSTWTTRYAVSWWFVIAGLFLAICFVQLLQIAFVLVVQTLSEHGVSLSRKLILLAVGVVLAIAVWNGLEARQGDRPQDYVNAVRQTTAGVVLLAPFDIYGRVMAAEHVFPDFVLWASAAAAINAALVLLIVQLDANYLESSVAGSQAVYQRMQRMRSGNFKFTASEGSVRRRLPQFPRLGGVGTIARRQFTKALRSSMWVPLIMIFAGGGVVLFLVHKMEGENLVGVLVGASVYCTFIFSSLFPFDFRGDLEQMELLKQLPLRPIAIAAGELAAPIILVTLLQLVLFVVVAVITGNVLVAGLAGVFVVPLNVLLYGVENVTFLIYPVRIAASTPGDFQHFGRQMMMMMAKMLFLAVIVGFATAGGVAAYVLLGKSTAAGLIVAWCLLMLGVAGILPLVAWAFQRFDVSRSLAS</sequence>
<accession>A0A517ZX63</accession>
<feature type="transmembrane region" description="Helical" evidence="1">
    <location>
        <begin position="136"/>
        <end position="165"/>
    </location>
</feature>
<feature type="transmembrane region" description="Helical" evidence="1">
    <location>
        <begin position="323"/>
        <end position="343"/>
    </location>
</feature>
<feature type="transmembrane region" description="Helical" evidence="1">
    <location>
        <begin position="391"/>
        <end position="417"/>
    </location>
</feature>
<dbReference type="RefSeq" id="WP_145379716.1">
    <property type="nucleotide sequence ID" value="NZ_CP036276.1"/>
</dbReference>
<dbReference type="EMBL" id="CP036276">
    <property type="protein sequence ID" value="QDU47071.1"/>
    <property type="molecule type" value="Genomic_DNA"/>
</dbReference>
<evidence type="ECO:0000313" key="3">
    <source>
        <dbReference type="Proteomes" id="UP000319383"/>
    </source>
</evidence>
<proteinExistence type="predicted"/>
<dbReference type="KEGG" id="sdyn:Mal52_55990"/>
<feature type="transmembrane region" description="Helical" evidence="1">
    <location>
        <begin position="177"/>
        <end position="194"/>
    </location>
</feature>
<feature type="transmembrane region" description="Helical" evidence="1">
    <location>
        <begin position="238"/>
        <end position="257"/>
    </location>
</feature>
<reference evidence="2 3" key="1">
    <citation type="submission" date="2019-02" db="EMBL/GenBank/DDBJ databases">
        <title>Deep-cultivation of Planctomycetes and their phenomic and genomic characterization uncovers novel biology.</title>
        <authorList>
            <person name="Wiegand S."/>
            <person name="Jogler M."/>
            <person name="Boedeker C."/>
            <person name="Pinto D."/>
            <person name="Vollmers J."/>
            <person name="Rivas-Marin E."/>
            <person name="Kohn T."/>
            <person name="Peeters S.H."/>
            <person name="Heuer A."/>
            <person name="Rast P."/>
            <person name="Oberbeckmann S."/>
            <person name="Bunk B."/>
            <person name="Jeske O."/>
            <person name="Meyerdierks A."/>
            <person name="Storesund J.E."/>
            <person name="Kallscheuer N."/>
            <person name="Luecker S."/>
            <person name="Lage O.M."/>
            <person name="Pohl T."/>
            <person name="Merkel B.J."/>
            <person name="Hornburger P."/>
            <person name="Mueller R.-W."/>
            <person name="Bruemmer F."/>
            <person name="Labrenz M."/>
            <person name="Spormann A.M."/>
            <person name="Op den Camp H."/>
            <person name="Overmann J."/>
            <person name="Amann R."/>
            <person name="Jetten M.S.M."/>
            <person name="Mascher T."/>
            <person name="Medema M.H."/>
            <person name="Devos D.P."/>
            <person name="Kaster A.-K."/>
            <person name="Ovreas L."/>
            <person name="Rohde M."/>
            <person name="Galperin M.Y."/>
            <person name="Jogler C."/>
        </authorList>
    </citation>
    <scope>NUCLEOTIDE SEQUENCE [LARGE SCALE GENOMIC DNA]</scope>
    <source>
        <strain evidence="2 3">Mal52</strain>
    </source>
</reference>
<feature type="transmembrane region" description="Helical" evidence="1">
    <location>
        <begin position="349"/>
        <end position="371"/>
    </location>
</feature>